<keyword evidence="1" id="KW-0732">Signal</keyword>
<gene>
    <name evidence="2" type="ORF">CLV42_111129</name>
</gene>
<dbReference type="EMBL" id="PYGK01000011">
    <property type="protein sequence ID" value="PSL26417.1"/>
    <property type="molecule type" value="Genomic_DNA"/>
</dbReference>
<feature type="chain" id="PRO_5015165962" evidence="1">
    <location>
        <begin position="26"/>
        <end position="1164"/>
    </location>
</feature>
<keyword evidence="3" id="KW-1185">Reference proteome</keyword>
<protein>
    <submittedName>
        <fullName evidence="2">Gliding motility-associated-like protein</fullName>
    </submittedName>
</protein>
<dbReference type="Proteomes" id="UP000240978">
    <property type="component" value="Unassembled WGS sequence"/>
</dbReference>
<dbReference type="InterPro" id="IPR026341">
    <property type="entry name" value="T9SS_type_B"/>
</dbReference>
<dbReference type="AlphaFoldDB" id="A0A2P8FXH2"/>
<dbReference type="PROSITE" id="PS51257">
    <property type="entry name" value="PROKAR_LIPOPROTEIN"/>
    <property type="match status" value="1"/>
</dbReference>
<sequence length="1164" mass="122669">MKPTTGVLLLLVTISCFCVLTPTMAANFIVTSNADSGPGTLRDAITKANSNGTATKDYIYFNLPGIQPADVTITLLTDLPGLSSNIAVDASTQAAPLLGVSGARVILYRQVTGAPATYYALRIDNAQQVEIYGLAIKNTLNANIEGHGIELVGTCSDIIIGSSGKGNIINGYKYCIYGDSGNFDPKTISNLLIQSNIIGFEEDGVTATAQLSSYQPILLTHLNGVTLGGNLPGLGNVIMGNFYGVSLRTETGDVVVSFNKIGTDVNGTGVMNFSITDDMLGIYGSTTSNVQITDNQIAGVSIHGIGIVGLQNASFRILRNKIGTEVTGQSVLGQRSSGILITDCNQGIIGGSLADKNIIAGCYDAPVTVVNAYRVTVSQNEMFCNSVTSLNQNPANSIRMGNWNPSDGRPMPFVHVTACTATTLSGTATPNAKMEAFIPYRCSGSQKCDGRNYIETFFAGADGKWTYALKGRDGVILSATDAAGATSDYSNPVWSETIALERSITHTACGKSTGSIPNKLLYNATPFHWEDAAGNTVGTDTALKNVPAGKYRLVMYGGGCNKPECIVYSPYFEVKDETPLVNATTAVISPATCGTNNGSINGLQLQGINLKFAWRNAANVVVGTGPTINNLAPDSYTLTITDTVNGCTAVGGPFVIKGVSAPVLDATGAVVKDAICSQPTGGITGLKVTGTGVITYTWKDANQQVVGTSPDLTNMPAGVYTLSFTDESNCPALPSAAFTVNAPGVITIDQSRVVIKEASCAADDGGVTGLQATNAETVRWVDQSGVTVGNSLDLTNMPAGIYTLQISNTIGCAATADFTVPKHKPLPMNVAQINTQNPVCNLQNGSVTGLVVVGGTPASYKWFDQSGTLLSQNKDLINVGDGTYRVYITDIEQCEQLVTTVNLKTPNLPVIDDKSAYVIDDVCNTTSGMITGISVAGKLPLSYAWLNADSTVISTFLRADGLPGGDYTLQVTDGYGCIVYSRPFPVLMVDILLLAPAPKDVTILKGMTAEIKVNDKRVGNYTLFKPGTEWSETNDTGLFRISGITETTTFGMNYQFGDCISPTSTVKVYVIDAIKVVAPTAFSPNGDGHNDIFKPKGYGVAAYTNFSVMDRWGNVVFTTKNIDTGWDGTYRGKKVEAGGYVWMLQGIDILGHPVQEKGAVLVVY</sequence>
<evidence type="ECO:0000313" key="2">
    <source>
        <dbReference type="EMBL" id="PSL26417.1"/>
    </source>
</evidence>
<reference evidence="2 3" key="1">
    <citation type="submission" date="2018-03" db="EMBL/GenBank/DDBJ databases">
        <title>Genomic Encyclopedia of Archaeal and Bacterial Type Strains, Phase II (KMG-II): from individual species to whole genera.</title>
        <authorList>
            <person name="Goeker M."/>
        </authorList>
    </citation>
    <scope>NUCLEOTIDE SEQUENCE [LARGE SCALE GENOMIC DNA]</scope>
    <source>
        <strain evidence="2 3">DSM 18107</strain>
    </source>
</reference>
<name>A0A2P8FXH2_9BACT</name>
<dbReference type="OrthoDB" id="635358at2"/>
<dbReference type="RefSeq" id="WP_106604377.1">
    <property type="nucleotide sequence ID" value="NZ_PYGK01000011.1"/>
</dbReference>
<evidence type="ECO:0000256" key="1">
    <source>
        <dbReference type="SAM" id="SignalP"/>
    </source>
</evidence>
<comment type="caution">
    <text evidence="2">The sequence shown here is derived from an EMBL/GenBank/DDBJ whole genome shotgun (WGS) entry which is preliminary data.</text>
</comment>
<feature type="signal peptide" evidence="1">
    <location>
        <begin position="1"/>
        <end position="25"/>
    </location>
</feature>
<proteinExistence type="predicted"/>
<dbReference type="NCBIfam" id="TIGR04131">
    <property type="entry name" value="Bac_Flav_CTERM"/>
    <property type="match status" value="1"/>
</dbReference>
<evidence type="ECO:0000313" key="3">
    <source>
        <dbReference type="Proteomes" id="UP000240978"/>
    </source>
</evidence>
<dbReference type="Pfam" id="PF13585">
    <property type="entry name" value="CHU_C"/>
    <property type="match status" value="1"/>
</dbReference>
<organism evidence="2 3">
    <name type="scientific">Chitinophaga ginsengisoli</name>
    <dbReference type="NCBI Taxonomy" id="363837"/>
    <lineage>
        <taxon>Bacteria</taxon>
        <taxon>Pseudomonadati</taxon>
        <taxon>Bacteroidota</taxon>
        <taxon>Chitinophagia</taxon>
        <taxon>Chitinophagales</taxon>
        <taxon>Chitinophagaceae</taxon>
        <taxon>Chitinophaga</taxon>
    </lineage>
</organism>
<accession>A0A2P8FXH2</accession>